<feature type="transmembrane region" description="Helical" evidence="8">
    <location>
        <begin position="504"/>
        <end position="522"/>
    </location>
</feature>
<dbReference type="Proteomes" id="UP000053707">
    <property type="component" value="Unassembled WGS sequence"/>
</dbReference>
<organism evidence="10 11">
    <name type="scientific">Mycobacterium lehmannii</name>
    <dbReference type="NCBI Taxonomy" id="2048550"/>
    <lineage>
        <taxon>Bacteria</taxon>
        <taxon>Bacillati</taxon>
        <taxon>Actinomycetota</taxon>
        <taxon>Actinomycetes</taxon>
        <taxon>Mycobacteriales</taxon>
        <taxon>Mycobacteriaceae</taxon>
        <taxon>Mycobacterium</taxon>
    </lineage>
</organism>
<feature type="transmembrane region" description="Helical" evidence="8">
    <location>
        <begin position="194"/>
        <end position="221"/>
    </location>
</feature>
<feature type="transmembrane region" description="Helical" evidence="8">
    <location>
        <begin position="258"/>
        <end position="280"/>
    </location>
</feature>
<comment type="subcellular location">
    <subcellularLocation>
        <location evidence="1">Cell membrane</location>
        <topology evidence="1">Multi-pass membrane protein</topology>
    </subcellularLocation>
</comment>
<dbReference type="AlphaFoldDB" id="A0A101A3H6"/>
<feature type="transmembrane region" description="Helical" evidence="8">
    <location>
        <begin position="129"/>
        <end position="148"/>
    </location>
</feature>
<feature type="transmembrane region" description="Helical" evidence="8">
    <location>
        <begin position="324"/>
        <end position="341"/>
    </location>
</feature>
<feature type="transmembrane region" description="Helical" evidence="8">
    <location>
        <begin position="361"/>
        <end position="382"/>
    </location>
</feature>
<feature type="transmembrane region" description="Helical" evidence="8">
    <location>
        <begin position="554"/>
        <end position="573"/>
    </location>
</feature>
<keyword evidence="5 8" id="KW-0812">Transmembrane</keyword>
<keyword evidence="4" id="KW-1003">Cell membrane</keyword>
<dbReference type="PANTHER" id="PTHR30252">
    <property type="entry name" value="INNER MEMBRANE PEPTIDE TRANSPORTER"/>
    <property type="match status" value="1"/>
</dbReference>
<keyword evidence="3" id="KW-0813">Transport</keyword>
<keyword evidence="6 8" id="KW-1133">Transmembrane helix</keyword>
<dbReference type="RefSeq" id="WP_064398367.1">
    <property type="nucleotide sequence ID" value="NZ_LQIR01000034.1"/>
</dbReference>
<evidence type="ECO:0000256" key="6">
    <source>
        <dbReference type="ARBA" id="ARBA00022989"/>
    </source>
</evidence>
<evidence type="ECO:0000256" key="2">
    <source>
        <dbReference type="ARBA" id="ARBA00007755"/>
    </source>
</evidence>
<evidence type="ECO:0000259" key="9">
    <source>
        <dbReference type="Pfam" id="PF02554"/>
    </source>
</evidence>
<evidence type="ECO:0000256" key="3">
    <source>
        <dbReference type="ARBA" id="ARBA00022448"/>
    </source>
</evidence>
<dbReference type="EMBL" id="LQIR01000034">
    <property type="protein sequence ID" value="KUI12291.1"/>
    <property type="molecule type" value="Genomic_DNA"/>
</dbReference>
<keyword evidence="7 8" id="KW-0472">Membrane</keyword>
<dbReference type="PANTHER" id="PTHR30252:SF3">
    <property type="entry name" value="PYRUVATE_PROTON SYMPORTER BTST"/>
    <property type="match status" value="1"/>
</dbReference>
<comment type="caution">
    <text evidence="10">The sequence shown here is derived from an EMBL/GenBank/DDBJ whole genome shotgun (WGS) entry which is preliminary data.</text>
</comment>
<evidence type="ECO:0000256" key="8">
    <source>
        <dbReference type="SAM" id="Phobius"/>
    </source>
</evidence>
<feature type="transmembrane region" description="Helical" evidence="8">
    <location>
        <begin position="70"/>
        <end position="89"/>
    </location>
</feature>
<reference evidence="10 11" key="1">
    <citation type="submission" date="2016-01" db="EMBL/GenBank/DDBJ databases">
        <authorList>
            <consortium name="TB Trials Study Group"/>
            <person name="Sutton G."/>
            <person name="Brinkac L."/>
            <person name="Sanka R."/>
            <person name="Adams M."/>
            <person name="Lau E.L."/>
            <person name="Macaden R."/>
            <person name="Grewal H.M.S."/>
        </authorList>
    </citation>
    <scope>NUCLEOTIDE SEQUENCE [LARGE SCALE GENOMIC DNA]</scope>
    <source>
        <strain evidence="10 11">IS-1744</strain>
    </source>
</reference>
<keyword evidence="11" id="KW-1185">Reference proteome</keyword>
<evidence type="ECO:0000256" key="4">
    <source>
        <dbReference type="ARBA" id="ARBA00022475"/>
    </source>
</evidence>
<evidence type="ECO:0000256" key="5">
    <source>
        <dbReference type="ARBA" id="ARBA00022692"/>
    </source>
</evidence>
<sequence>MASPTAPAERTEETQGDVTYIRTVKDLPPVAIIDRSPITVRHRIIFGVIALLGAVAWAVIAFFRGETVNAVWFVIAAICTYVIGFRFYARLIEMKIVRPRDDHATPAELFENGTDYMPTDRRVLFGHHFAAIAGAGPLVGPVLAMQMGYLPGTIWIIIGAVVAGCVQDYLVLAISTRRRGRSLGQMARDELGTIGGVAAIVGVLVIMVILLAVLALVVVGALAESPWGVFSIAMTIPIAIFMGLYLRFLRPGRVSEVSLIGVALLLLAVASGGWVAETAWGTEWFTLSKVSLSWALIIYGFAASVLPVWFLLAPRDYLSTFMKVGTIALLAVGIVLARPIMEAPAISAFAAEGTGPVFAGSLFPFLFITIACGALSGFHALISSGTTPKLLEKEGQMRLIGYGGMITESFVAIMALITAAILNQHLYFAINAPAASTGSTAETAAAYVNSLPIDSPPITAEQITQAAESVGEESIVSRTGGAPTLAFGMSEVLSKVFGGDALKAFWYHFAIMFEALFILTTVDAGTRVARFMLSDGLSNLGGPLRKLKDPSWRVGAWVCSLLVVAGWGSILLMGVTDPLGGINTLFPLFGIANQLLAAIALTVVTVVVVKKGLLKWAWIPAIPLLWDLIVTMTASWQKIFSGDPKVGYWTQHFQYRNAKDAGETAFGAAKDAGELDAVIRNTFIQGTLSIVFALLVLIVFITGVIMVIRTLRGTAPPTTEDEPVPSRIFAPSDLLMTKPEKEVAKQWDALPKAHAKSARTGAPS</sequence>
<name>A0A101A3H6_9MYCO</name>
<feature type="transmembrane region" description="Helical" evidence="8">
    <location>
        <begin position="402"/>
        <end position="422"/>
    </location>
</feature>
<gene>
    <name evidence="10" type="ORF">AU192_19640</name>
</gene>
<accession>A0A101A3H6</accession>
<evidence type="ECO:0000256" key="7">
    <source>
        <dbReference type="ARBA" id="ARBA00023136"/>
    </source>
</evidence>
<feature type="transmembrane region" description="Helical" evidence="8">
    <location>
        <begin position="683"/>
        <end position="708"/>
    </location>
</feature>
<feature type="transmembrane region" description="Helical" evidence="8">
    <location>
        <begin position="227"/>
        <end position="246"/>
    </location>
</feature>
<dbReference type="GO" id="GO:0005886">
    <property type="term" value="C:plasma membrane"/>
    <property type="evidence" value="ECO:0007669"/>
    <property type="project" value="UniProtKB-SubCell"/>
</dbReference>
<feature type="transmembrane region" description="Helical" evidence="8">
    <location>
        <begin position="585"/>
        <end position="609"/>
    </location>
</feature>
<feature type="transmembrane region" description="Helical" evidence="8">
    <location>
        <begin position="154"/>
        <end position="174"/>
    </location>
</feature>
<dbReference type="InterPro" id="IPR051605">
    <property type="entry name" value="CstA"/>
</dbReference>
<dbReference type="GO" id="GO:0009267">
    <property type="term" value="P:cellular response to starvation"/>
    <property type="evidence" value="ECO:0007669"/>
    <property type="project" value="InterPro"/>
</dbReference>
<comment type="similarity">
    <text evidence="2">Belongs to the peptide transporter carbon starvation (CstA) (TC 2.A.114) family.</text>
</comment>
<feature type="domain" description="CstA N-terminal" evidence="9">
    <location>
        <begin position="69"/>
        <end position="634"/>
    </location>
</feature>
<dbReference type="InterPro" id="IPR003706">
    <property type="entry name" value="CstA_N"/>
</dbReference>
<protein>
    <submittedName>
        <fullName evidence="10">Carbon starvation protein CstA</fullName>
    </submittedName>
</protein>
<evidence type="ECO:0000313" key="11">
    <source>
        <dbReference type="Proteomes" id="UP000053707"/>
    </source>
</evidence>
<dbReference type="Pfam" id="PF02554">
    <property type="entry name" value="CstA"/>
    <property type="match status" value="1"/>
</dbReference>
<evidence type="ECO:0000313" key="10">
    <source>
        <dbReference type="EMBL" id="KUI12291.1"/>
    </source>
</evidence>
<evidence type="ECO:0000256" key="1">
    <source>
        <dbReference type="ARBA" id="ARBA00004651"/>
    </source>
</evidence>
<proteinExistence type="inferred from homology"/>
<feature type="transmembrane region" description="Helical" evidence="8">
    <location>
        <begin position="44"/>
        <end position="64"/>
    </location>
</feature>
<feature type="transmembrane region" description="Helical" evidence="8">
    <location>
        <begin position="292"/>
        <end position="312"/>
    </location>
</feature>